<name>A0ABY8AWS8_9GAMM</name>
<dbReference type="PANTHER" id="PTHR31118:SF12">
    <property type="entry name" value="CYCLASE-LIKE PROTEIN 2"/>
    <property type="match status" value="1"/>
</dbReference>
<proteinExistence type="predicted"/>
<dbReference type="InterPro" id="IPR007325">
    <property type="entry name" value="KFase/CYL"/>
</dbReference>
<dbReference type="EMBL" id="CP119078">
    <property type="protein sequence ID" value="WED44636.1"/>
    <property type="molecule type" value="Genomic_DNA"/>
</dbReference>
<evidence type="ECO:0000313" key="2">
    <source>
        <dbReference type="Proteomes" id="UP001222087"/>
    </source>
</evidence>
<dbReference type="Gene3D" id="3.50.30.50">
    <property type="entry name" value="Putative cyclase"/>
    <property type="match status" value="1"/>
</dbReference>
<dbReference type="Pfam" id="PF04199">
    <property type="entry name" value="Cyclase"/>
    <property type="match status" value="1"/>
</dbReference>
<dbReference type="PANTHER" id="PTHR31118">
    <property type="entry name" value="CYCLASE-LIKE PROTEIN 2"/>
    <property type="match status" value="1"/>
</dbReference>
<accession>A0ABY8AWS8</accession>
<evidence type="ECO:0000313" key="1">
    <source>
        <dbReference type="EMBL" id="WED44636.1"/>
    </source>
</evidence>
<reference evidence="1 2" key="1">
    <citation type="submission" date="2023-02" db="EMBL/GenBank/DDBJ databases">
        <title>Genome Sequence of L. cardiaca H63T.</title>
        <authorList>
            <person name="Lopez A.E."/>
            <person name="Cianciotto N.P."/>
        </authorList>
    </citation>
    <scope>NUCLEOTIDE SEQUENCE [LARGE SCALE GENOMIC DNA]</scope>
    <source>
        <strain evidence="1 2">H63</strain>
    </source>
</reference>
<dbReference type="SUPFAM" id="SSF102198">
    <property type="entry name" value="Putative cyclase"/>
    <property type="match status" value="1"/>
</dbReference>
<dbReference type="InterPro" id="IPR037175">
    <property type="entry name" value="KFase_sf"/>
</dbReference>
<organism evidence="1 2">
    <name type="scientific">Legionella cardiaca</name>
    <dbReference type="NCBI Taxonomy" id="1071983"/>
    <lineage>
        <taxon>Bacteria</taxon>
        <taxon>Pseudomonadati</taxon>
        <taxon>Pseudomonadota</taxon>
        <taxon>Gammaproteobacteria</taxon>
        <taxon>Legionellales</taxon>
        <taxon>Legionellaceae</taxon>
        <taxon>Legionella</taxon>
    </lineage>
</organism>
<sequence length="228" mass="25169">MHDFPYTILDLTHSLSSAIPGWEGTCGFQHQTTQDYKDDAQVSFRVQRLKMDAGIGTHIDAPAHCIKGGKSIAELELNELLAPCVLIDVAHLATADYQLTVKEILHFEERFGKIEEHSFVIIRTGWEGYWKQPEKYHNNYLFPSCGIDAAKLLLKRNVVGLGIDTLSPDRPDSGYPVHQAFLGAGKYIVENIANAATVPCVGSYALILPIKIEGGTEAPVRLVALLKK</sequence>
<keyword evidence="2" id="KW-1185">Reference proteome</keyword>
<dbReference type="RefSeq" id="WP_275090456.1">
    <property type="nucleotide sequence ID" value="NZ_CP119078.1"/>
</dbReference>
<protein>
    <submittedName>
        <fullName evidence="1">Cyclase family protein</fullName>
    </submittedName>
</protein>
<gene>
    <name evidence="1" type="ORF">PXX05_03785</name>
</gene>
<dbReference type="Proteomes" id="UP001222087">
    <property type="component" value="Chromosome"/>
</dbReference>